<evidence type="ECO:0000313" key="2">
    <source>
        <dbReference type="EMBL" id="RKO84966.1"/>
    </source>
</evidence>
<dbReference type="Proteomes" id="UP000269721">
    <property type="component" value="Unassembled WGS sequence"/>
</dbReference>
<feature type="compositionally biased region" description="Gly residues" evidence="1">
    <location>
        <begin position="96"/>
        <end position="105"/>
    </location>
</feature>
<accession>A0A4P9W472</accession>
<name>A0A4P9W472_9FUNG</name>
<keyword evidence="3" id="KW-1185">Reference proteome</keyword>
<proteinExistence type="predicted"/>
<evidence type="ECO:0000256" key="1">
    <source>
        <dbReference type="SAM" id="MobiDB-lite"/>
    </source>
</evidence>
<feature type="region of interest" description="Disordered" evidence="1">
    <location>
        <begin position="83"/>
        <end position="114"/>
    </location>
</feature>
<sequence>MLKTMCGVGEPSRRQGRRGGKRKKSESNYQPIALASVVDSSVCPSRLLRHACVFVDKEFVEARVATVGPRQFGALRRSINTREPGGRCAGRRARGRVGGVGIGNGDRGDEGPEETKSCQAVVASRDSAPERVTVGHERTIQNDPGVNFPGECNGSQFLQAFAQAAGGTDHRAAIVNLVKSNPIFCTNRACPAAFHFFAVAASTSCGGQSVFSGVTGADLLAFDPMFAAVCVLGNDNQPCVSTEGEFMGAALDGSQPSVHPSNCYEAEGEALNSLDATTVDQLPFGLSAWVPGAVKAYLAATENTVTTSTTGVSSATATAVAAPAKVNTTSDFYNDLWNLGVLVGCLAASKSTDWKWHRLIE</sequence>
<evidence type="ECO:0000313" key="3">
    <source>
        <dbReference type="Proteomes" id="UP000269721"/>
    </source>
</evidence>
<protein>
    <submittedName>
        <fullName evidence="2">Uncharacterized protein</fullName>
    </submittedName>
</protein>
<organism evidence="2 3">
    <name type="scientific">Blyttiomyces helicus</name>
    <dbReference type="NCBI Taxonomy" id="388810"/>
    <lineage>
        <taxon>Eukaryota</taxon>
        <taxon>Fungi</taxon>
        <taxon>Fungi incertae sedis</taxon>
        <taxon>Chytridiomycota</taxon>
        <taxon>Chytridiomycota incertae sedis</taxon>
        <taxon>Chytridiomycetes</taxon>
        <taxon>Chytridiomycetes incertae sedis</taxon>
        <taxon>Blyttiomyces</taxon>
    </lineage>
</organism>
<reference evidence="3" key="1">
    <citation type="journal article" date="2018" name="Nat. Microbiol.">
        <title>Leveraging single-cell genomics to expand the fungal tree of life.</title>
        <authorList>
            <person name="Ahrendt S.R."/>
            <person name="Quandt C.A."/>
            <person name="Ciobanu D."/>
            <person name="Clum A."/>
            <person name="Salamov A."/>
            <person name="Andreopoulos B."/>
            <person name="Cheng J.F."/>
            <person name="Woyke T."/>
            <person name="Pelin A."/>
            <person name="Henrissat B."/>
            <person name="Reynolds N.K."/>
            <person name="Benny G.L."/>
            <person name="Smith M.E."/>
            <person name="James T.Y."/>
            <person name="Grigoriev I.V."/>
        </authorList>
    </citation>
    <scope>NUCLEOTIDE SEQUENCE [LARGE SCALE GENOMIC DNA]</scope>
</reference>
<dbReference type="EMBL" id="KZ999545">
    <property type="protein sequence ID" value="RKO84966.1"/>
    <property type="molecule type" value="Genomic_DNA"/>
</dbReference>
<feature type="region of interest" description="Disordered" evidence="1">
    <location>
        <begin position="1"/>
        <end position="27"/>
    </location>
</feature>
<feature type="compositionally biased region" description="Basic residues" evidence="1">
    <location>
        <begin position="14"/>
        <end position="24"/>
    </location>
</feature>
<gene>
    <name evidence="2" type="ORF">BDK51DRAFT_39830</name>
</gene>
<dbReference type="AlphaFoldDB" id="A0A4P9W472"/>